<dbReference type="RefSeq" id="WP_007066073.1">
    <property type="nucleotide sequence ID" value="NZ_BBWO01000005.1"/>
</dbReference>
<dbReference type="PANTHER" id="PTHR39327">
    <property type="match status" value="1"/>
</dbReference>
<dbReference type="InterPro" id="IPR010319">
    <property type="entry name" value="Transglutaminase-like_Cys_pept"/>
</dbReference>
<sequence>MNAFIKTTAMILTALVAVGLSQSAEARQAHMPTTSITSQPIGHYEFCHRYADRCAAQRATAPVQLTEALWNKIVEVNAAVNTSIYPREDIAIHGKPDVWSYPQVEGDCEDYVLLKQYMLEQAGVPASALLITVVLQSNGEGHAVLTLRTDRGDLVLDNLADRVSLWSETDYTYLKRQAENHAGKWVDIADDRSVLVGSLR</sequence>
<name>A0A0N7KZ47_9HYPH</name>
<evidence type="ECO:0000313" key="2">
    <source>
        <dbReference type="EMBL" id="BAT31513.1"/>
    </source>
</evidence>
<feature type="chain" id="PRO_5006015009" description="Transglutaminase" evidence="1">
    <location>
        <begin position="27"/>
        <end position="200"/>
    </location>
</feature>
<organism evidence="2">
    <name type="scientific">Fulvimarina pelagi</name>
    <dbReference type="NCBI Taxonomy" id="217511"/>
    <lineage>
        <taxon>Bacteria</taxon>
        <taxon>Pseudomonadati</taxon>
        <taxon>Pseudomonadota</taxon>
        <taxon>Alphaproteobacteria</taxon>
        <taxon>Hyphomicrobiales</taxon>
        <taxon>Aurantimonadaceae</taxon>
        <taxon>Fulvimarina</taxon>
    </lineage>
</organism>
<protein>
    <recommendedName>
        <fullName evidence="3">Transglutaminase</fullName>
    </recommendedName>
</protein>
<dbReference type="AlphaFoldDB" id="A0A0N7KZ47"/>
<evidence type="ECO:0008006" key="3">
    <source>
        <dbReference type="Google" id="ProtNLM"/>
    </source>
</evidence>
<dbReference type="Gene3D" id="3.10.620.30">
    <property type="match status" value="1"/>
</dbReference>
<dbReference type="OrthoDB" id="7206808at2"/>
<dbReference type="PANTHER" id="PTHR39327:SF1">
    <property type="entry name" value="BLR5470 PROTEIN"/>
    <property type="match status" value="1"/>
</dbReference>
<dbReference type="EMBL" id="LC066397">
    <property type="protein sequence ID" value="BAT31513.1"/>
    <property type="molecule type" value="Genomic_DNA"/>
</dbReference>
<dbReference type="Pfam" id="PF06035">
    <property type="entry name" value="Peptidase_C93"/>
    <property type="match status" value="1"/>
</dbReference>
<reference evidence="2" key="1">
    <citation type="journal article" date="2015" name="Proc. Natl. Acad. Sci. U.S.A.">
        <title>Bacterial clade with the ribosomal RNA operon on a small plasmid rather than the chromosome.</title>
        <authorList>
            <person name="Anda M."/>
            <person name="Ohtsubo Y."/>
            <person name="Okubo T."/>
            <person name="Sugawara M."/>
            <person name="Nagata Y."/>
            <person name="Tsuda M."/>
            <person name="Minamisawa K."/>
            <person name="Mitsui H."/>
        </authorList>
    </citation>
    <scope>NUCLEOTIDE SEQUENCE</scope>
    <source>
        <strain evidence="2">DSM 15513</strain>
    </source>
</reference>
<evidence type="ECO:0000256" key="1">
    <source>
        <dbReference type="SAM" id="SignalP"/>
    </source>
</evidence>
<keyword evidence="1" id="KW-0732">Signal</keyword>
<proteinExistence type="predicted"/>
<accession>A0A0N7KZ47</accession>
<feature type="signal peptide" evidence="1">
    <location>
        <begin position="1"/>
        <end position="26"/>
    </location>
</feature>